<feature type="region of interest" description="Disordered" evidence="1">
    <location>
        <begin position="1"/>
        <end position="29"/>
    </location>
</feature>
<evidence type="ECO:0000256" key="1">
    <source>
        <dbReference type="SAM" id="MobiDB-lite"/>
    </source>
</evidence>
<dbReference type="GO" id="GO:0008017">
    <property type="term" value="F:microtubule binding"/>
    <property type="evidence" value="ECO:0007669"/>
    <property type="project" value="TreeGrafter"/>
</dbReference>
<dbReference type="PANTHER" id="PTHR21584:SF10">
    <property type="entry name" value="G2 AND S PHASE-EXPRESSED PROTEIN 1"/>
    <property type="match status" value="1"/>
</dbReference>
<reference evidence="2 3" key="1">
    <citation type="journal article" date="2019" name="Mol. Ecol. Resour.">
        <title>Improving Illumina assemblies with Hi-C and long reads: an example with the North African dromedary.</title>
        <authorList>
            <person name="Elbers J.P."/>
            <person name="Rogers M.F."/>
            <person name="Perelman P.L."/>
            <person name="Proskuryakova A.A."/>
            <person name="Serdyukova N.A."/>
            <person name="Johnson W.E."/>
            <person name="Horin P."/>
            <person name="Corander J."/>
            <person name="Murphy D."/>
            <person name="Burger P.A."/>
        </authorList>
    </citation>
    <scope>NUCLEOTIDE SEQUENCE [LARGE SCALE GENOMIC DNA]</scope>
    <source>
        <strain evidence="2">Drom800</strain>
        <tissue evidence="2">Blood</tissue>
    </source>
</reference>
<dbReference type="InterPro" id="IPR026657">
    <property type="entry name" value="DDA3/GTSE-1"/>
</dbReference>
<organism evidence="2 3">
    <name type="scientific">Camelus dromedarius</name>
    <name type="common">Dromedary</name>
    <name type="synonym">Arabian camel</name>
    <dbReference type="NCBI Taxonomy" id="9838"/>
    <lineage>
        <taxon>Eukaryota</taxon>
        <taxon>Metazoa</taxon>
        <taxon>Chordata</taxon>
        <taxon>Craniata</taxon>
        <taxon>Vertebrata</taxon>
        <taxon>Euteleostomi</taxon>
        <taxon>Mammalia</taxon>
        <taxon>Eutheria</taxon>
        <taxon>Laurasiatheria</taxon>
        <taxon>Artiodactyla</taxon>
        <taxon>Tylopoda</taxon>
        <taxon>Camelidae</taxon>
        <taxon>Camelus</taxon>
    </lineage>
</organism>
<sequence>MDLSLGPLVSGEPPDSATPKSCRAQRPQSCTSVGRDDMHTCMCTYLGPFMQTLLHFWLPSCHLRCHLLRVVHSTPVRRSSGPASQSLVSSVWTPVSTRRVSALPTPAGRRLSSLPVLTPKTLPRALASPLRVSARRLSSEPQKKFAVRPEDKLPACGRRSGVSVGGTTRVECMAVLVDIKLDGLSIAPEAAGTAWGDRPLIHFCDTPEDTPEASVAVRPEGGPLVDLLLNTPDANRKAVAKPPHEVAQLIDLASPLILLSPEADKENVDSPLLKF</sequence>
<keyword evidence="3" id="KW-1185">Reference proteome</keyword>
<evidence type="ECO:0000313" key="2">
    <source>
        <dbReference type="EMBL" id="KAB1270472.1"/>
    </source>
</evidence>
<dbReference type="AlphaFoldDB" id="A0A5N4DH44"/>
<gene>
    <name evidence="2" type="ORF">Cadr_000017595</name>
</gene>
<evidence type="ECO:0000313" key="3">
    <source>
        <dbReference type="Proteomes" id="UP000299084"/>
    </source>
</evidence>
<proteinExistence type="predicted"/>
<accession>A0A5N4DH44</accession>
<dbReference type="PANTHER" id="PTHR21584">
    <property type="entry name" value="DIFFERENTIAL DISPLAY AND ACTIVATED BY P53 DDA3 /G2 S PHASE EXPRESSED 1"/>
    <property type="match status" value="1"/>
</dbReference>
<dbReference type="EMBL" id="JWIN03000012">
    <property type="protein sequence ID" value="KAB1270472.1"/>
    <property type="molecule type" value="Genomic_DNA"/>
</dbReference>
<dbReference type="Proteomes" id="UP000299084">
    <property type="component" value="Unassembled WGS sequence"/>
</dbReference>
<name>A0A5N4DH44_CAMDR</name>
<comment type="caution">
    <text evidence="2">The sequence shown here is derived from an EMBL/GenBank/DDBJ whole genome shotgun (WGS) entry which is preliminary data.</text>
</comment>
<protein>
    <submittedName>
        <fullName evidence="2">G2 and S phase-expressed protein 1</fullName>
    </submittedName>
</protein>
<dbReference type="GO" id="GO:0005881">
    <property type="term" value="C:cytoplasmic microtubule"/>
    <property type="evidence" value="ECO:0007669"/>
    <property type="project" value="TreeGrafter"/>
</dbReference>